<evidence type="ECO:0000313" key="4">
    <source>
        <dbReference type="Proteomes" id="UP000048841"/>
    </source>
</evidence>
<reference evidence="2 4" key="1">
    <citation type="submission" date="2015-03" db="EMBL/GenBank/DDBJ databases">
        <authorList>
            <person name="Murphy D."/>
        </authorList>
    </citation>
    <scope>NUCLEOTIDE SEQUENCE [LARGE SCALE GENOMIC DNA]</scope>
    <source>
        <strain evidence="2 4">IP26249</strain>
    </source>
</reference>
<dbReference type="RefSeq" id="WP_005157924.1">
    <property type="nucleotide sequence ID" value="NZ_CGBC01000007.1"/>
</dbReference>
<dbReference type="PATRIC" id="fig|630.129.peg.2568"/>
<evidence type="ECO:0000313" key="2">
    <source>
        <dbReference type="EMBL" id="CFQ57115.1"/>
    </source>
</evidence>
<protein>
    <submittedName>
        <fullName evidence="2 3">Antibiotic biosynthesis monooxygenase</fullName>
        <ecNumber evidence="2">1.-.-.-</ecNumber>
    </submittedName>
</protein>
<keyword evidence="2" id="KW-0560">Oxidoreductase</keyword>
<dbReference type="PROSITE" id="PS51725">
    <property type="entry name" value="ABM"/>
    <property type="match status" value="1"/>
</dbReference>
<dbReference type="InterPro" id="IPR007138">
    <property type="entry name" value="ABM_dom"/>
</dbReference>
<dbReference type="InterPro" id="IPR011008">
    <property type="entry name" value="Dimeric_a/b-barrel"/>
</dbReference>
<accession>A0A0E1NA60</accession>
<evidence type="ECO:0000313" key="5">
    <source>
        <dbReference type="Proteomes" id="UP000595309"/>
    </source>
</evidence>
<dbReference type="SUPFAM" id="SSF54909">
    <property type="entry name" value="Dimeric alpha+beta barrel"/>
    <property type="match status" value="1"/>
</dbReference>
<feature type="domain" description="ABM" evidence="1">
    <location>
        <begin position="3"/>
        <end position="92"/>
    </location>
</feature>
<proteinExistence type="predicted"/>
<dbReference type="GO" id="GO:0004497">
    <property type="term" value="F:monooxygenase activity"/>
    <property type="evidence" value="ECO:0007669"/>
    <property type="project" value="UniProtKB-KW"/>
</dbReference>
<dbReference type="Proteomes" id="UP000048841">
    <property type="component" value="Unassembled WGS sequence"/>
</dbReference>
<evidence type="ECO:0000313" key="3">
    <source>
        <dbReference type="EMBL" id="QQU46482.1"/>
    </source>
</evidence>
<dbReference type="Pfam" id="PF03992">
    <property type="entry name" value="ABM"/>
    <property type="match status" value="1"/>
</dbReference>
<reference evidence="3 5" key="2">
    <citation type="submission" date="2021-01" db="EMBL/GenBank/DDBJ databases">
        <title>FDA dAtabase for Regulatory Grade micrObial Sequences (FDA-ARGOS): Supporting development and validation of Infectious Disease Dx tests.</title>
        <authorList>
            <person name="Blissenbach B."/>
            <person name="Krut O."/>
            <person name="Tallon L."/>
            <person name="Sadzewicz L."/>
            <person name="Zhao X."/>
            <person name="Boylan J."/>
            <person name="Ott S."/>
            <person name="Bowen H."/>
            <person name="Vavikolanu K."/>
            <person name="Mehta A."/>
            <person name="Aluvathingal J."/>
            <person name="Nadendla S."/>
            <person name="Yan Y."/>
            <person name="Sichtig H."/>
        </authorList>
    </citation>
    <scope>NUCLEOTIDE SEQUENCE [LARGE SCALE GENOMIC DNA]</scope>
    <source>
        <strain evidence="3 5">FDAARGOS_1082</strain>
    </source>
</reference>
<dbReference type="EMBL" id="CP068146">
    <property type="protein sequence ID" value="QQU46482.1"/>
    <property type="molecule type" value="Genomic_DNA"/>
</dbReference>
<dbReference type="GO" id="GO:0005829">
    <property type="term" value="C:cytosol"/>
    <property type="evidence" value="ECO:0007669"/>
    <property type="project" value="TreeGrafter"/>
</dbReference>
<dbReference type="KEGG" id="yet:CH48_13"/>
<dbReference type="OMA" id="HEQTAHF"/>
<name>A0A0E1NA60_YEREN</name>
<dbReference type="EMBL" id="CGBR01000005">
    <property type="protein sequence ID" value="CFQ57115.1"/>
    <property type="molecule type" value="Genomic_DNA"/>
</dbReference>
<organism evidence="2 4">
    <name type="scientific">Yersinia enterocolitica</name>
    <dbReference type="NCBI Taxonomy" id="630"/>
    <lineage>
        <taxon>Bacteria</taxon>
        <taxon>Pseudomonadati</taxon>
        <taxon>Pseudomonadota</taxon>
        <taxon>Gammaproteobacteria</taxon>
        <taxon>Enterobacterales</taxon>
        <taxon>Yersiniaceae</taxon>
        <taxon>Yersinia</taxon>
    </lineage>
</organism>
<dbReference type="Proteomes" id="UP000595309">
    <property type="component" value="Chromosome"/>
</dbReference>
<sequence length="95" mass="10752">MEVRVIASLVAKPEFIGEVTAAVHQVIEPSREEKGNLQYDLHAESDQKGSFVFFERWASEDALEKHNKTAHFKAFVKAIEGKLESLEIKKVKQIA</sequence>
<dbReference type="EC" id="1.-.-.-" evidence="2"/>
<evidence type="ECO:0000259" key="1">
    <source>
        <dbReference type="PROSITE" id="PS51725"/>
    </source>
</evidence>
<dbReference type="Gene3D" id="3.30.70.100">
    <property type="match status" value="1"/>
</dbReference>
<dbReference type="PANTHER" id="PTHR33336:SF3">
    <property type="entry name" value="ABM DOMAIN-CONTAINING PROTEIN"/>
    <property type="match status" value="1"/>
</dbReference>
<keyword evidence="2" id="KW-0503">Monooxygenase</keyword>
<dbReference type="AlphaFoldDB" id="A0A0E1NA60"/>
<dbReference type="PANTHER" id="PTHR33336">
    <property type="entry name" value="QUINOL MONOOXYGENASE YGIN-RELATED"/>
    <property type="match status" value="1"/>
</dbReference>
<dbReference type="GeneID" id="31408670"/>
<dbReference type="InterPro" id="IPR050744">
    <property type="entry name" value="AI-2_Isomerase_LsrG"/>
</dbReference>
<gene>
    <name evidence="2" type="primary">ycnE_2</name>
    <name evidence="2" type="ORF">ERS137941_01110</name>
    <name evidence="3" type="ORF">I6I39_16325</name>
</gene>